<sequence>MARLRVFSGQVQTIFSFRAVIPAATASNQCERLTFPAGNAHRSTIYSFIGPLVAGANSRTPAAFFVTDKFSGANHDN</sequence>
<reference evidence="1 2" key="1">
    <citation type="submission" date="2021-05" db="EMBL/GenBank/DDBJ databases">
        <title>The draft genome of Geobacter pelophilus DSM 12255.</title>
        <authorList>
            <person name="Xu Z."/>
            <person name="Masuda Y."/>
            <person name="Itoh H."/>
            <person name="Senoo K."/>
        </authorList>
    </citation>
    <scope>NUCLEOTIDE SEQUENCE [LARGE SCALE GENOMIC DNA]</scope>
    <source>
        <strain evidence="1 2">DSM 12255</strain>
    </source>
</reference>
<dbReference type="RefSeq" id="WP_214171882.1">
    <property type="nucleotide sequence ID" value="NZ_JAHCVJ010000005.1"/>
</dbReference>
<keyword evidence="2" id="KW-1185">Reference proteome</keyword>
<evidence type="ECO:0000313" key="2">
    <source>
        <dbReference type="Proteomes" id="UP000811899"/>
    </source>
</evidence>
<gene>
    <name evidence="1" type="ORF">KI809_12405</name>
</gene>
<dbReference type="AlphaFoldDB" id="A0AAW4L5K4"/>
<name>A0AAW4L5K4_9BACT</name>
<comment type="caution">
    <text evidence="1">The sequence shown here is derived from an EMBL/GenBank/DDBJ whole genome shotgun (WGS) entry which is preliminary data.</text>
</comment>
<proteinExistence type="predicted"/>
<accession>A0AAW4L5K4</accession>
<protein>
    <submittedName>
        <fullName evidence="1">Uncharacterized protein</fullName>
    </submittedName>
</protein>
<dbReference type="EMBL" id="JAHCVJ010000005">
    <property type="protein sequence ID" value="MBT0665100.1"/>
    <property type="molecule type" value="Genomic_DNA"/>
</dbReference>
<evidence type="ECO:0000313" key="1">
    <source>
        <dbReference type="EMBL" id="MBT0665100.1"/>
    </source>
</evidence>
<dbReference type="Proteomes" id="UP000811899">
    <property type="component" value="Unassembled WGS sequence"/>
</dbReference>
<organism evidence="1 2">
    <name type="scientific">Geoanaerobacter pelophilus</name>
    <dbReference type="NCBI Taxonomy" id="60036"/>
    <lineage>
        <taxon>Bacteria</taxon>
        <taxon>Pseudomonadati</taxon>
        <taxon>Thermodesulfobacteriota</taxon>
        <taxon>Desulfuromonadia</taxon>
        <taxon>Geobacterales</taxon>
        <taxon>Geobacteraceae</taxon>
        <taxon>Geoanaerobacter</taxon>
    </lineage>
</organism>